<dbReference type="GO" id="GO:2000028">
    <property type="term" value="P:regulation of photoperiodism, flowering"/>
    <property type="evidence" value="ECO:0007669"/>
    <property type="project" value="TreeGrafter"/>
</dbReference>
<evidence type="ECO:0000256" key="5">
    <source>
        <dbReference type="ARBA" id="ARBA00022833"/>
    </source>
</evidence>
<gene>
    <name evidence="11" type="primary">GtCOL</name>
</gene>
<dbReference type="CDD" id="cd19821">
    <property type="entry name" value="Bbox1_BBX-like"/>
    <property type="match status" value="1"/>
</dbReference>
<dbReference type="InterPro" id="IPR010402">
    <property type="entry name" value="CCT_domain"/>
</dbReference>
<dbReference type="GO" id="GO:0009909">
    <property type="term" value="P:regulation of flower development"/>
    <property type="evidence" value="ECO:0007669"/>
    <property type="project" value="InterPro"/>
</dbReference>
<feature type="domain" description="B box-type" evidence="9">
    <location>
        <begin position="26"/>
        <end position="73"/>
    </location>
</feature>
<protein>
    <submittedName>
        <fullName evidence="11">Gentian CONSTANS-like homolog</fullName>
    </submittedName>
</protein>
<accession>A0A0K2SF20</accession>
<dbReference type="Pfam" id="PF00643">
    <property type="entry name" value="zf-B_box"/>
    <property type="match status" value="1"/>
</dbReference>
<evidence type="ECO:0000256" key="8">
    <source>
        <dbReference type="PROSITE-ProRule" id="PRU00357"/>
    </source>
</evidence>
<dbReference type="GO" id="GO:0003700">
    <property type="term" value="F:DNA-binding transcription factor activity"/>
    <property type="evidence" value="ECO:0007669"/>
    <property type="project" value="TreeGrafter"/>
</dbReference>
<reference evidence="11" key="1">
    <citation type="submission" date="2015-02" db="EMBL/GenBank/DDBJ databases">
        <authorList>
            <person name="Chooi Y.-H."/>
        </authorList>
    </citation>
    <scope>NUCLEOTIDE SEQUENCE</scope>
</reference>
<evidence type="ECO:0000259" key="9">
    <source>
        <dbReference type="PROSITE" id="PS50119"/>
    </source>
</evidence>
<organism evidence="11">
    <name type="scientific">Gentiana triflora</name>
    <name type="common">Clustered gentian</name>
    <dbReference type="NCBI Taxonomy" id="55190"/>
    <lineage>
        <taxon>Eukaryota</taxon>
        <taxon>Viridiplantae</taxon>
        <taxon>Streptophyta</taxon>
        <taxon>Embryophyta</taxon>
        <taxon>Tracheophyta</taxon>
        <taxon>Spermatophyta</taxon>
        <taxon>Magnoliopsida</taxon>
        <taxon>eudicotyledons</taxon>
        <taxon>Gunneridae</taxon>
        <taxon>Pentapetalae</taxon>
        <taxon>asterids</taxon>
        <taxon>lamiids</taxon>
        <taxon>Gentianales</taxon>
        <taxon>Gentianaceae</taxon>
        <taxon>Gentianeae</taxon>
        <taxon>Gentianinae</taxon>
        <taxon>Gentiana</taxon>
    </lineage>
</organism>
<evidence type="ECO:0000256" key="2">
    <source>
        <dbReference type="ARBA" id="ARBA00010024"/>
    </source>
</evidence>
<feature type="domain" description="CCT" evidence="10">
    <location>
        <begin position="286"/>
        <end position="328"/>
    </location>
</feature>
<comment type="similarity">
    <text evidence="2">Belongs to the CONSTANS family.</text>
</comment>
<proteinExistence type="evidence at transcript level"/>
<dbReference type="GO" id="GO:0005634">
    <property type="term" value="C:nucleus"/>
    <property type="evidence" value="ECO:0007669"/>
    <property type="project" value="UniProtKB-SubCell"/>
</dbReference>
<dbReference type="PROSITE" id="PS51017">
    <property type="entry name" value="CCT"/>
    <property type="match status" value="1"/>
</dbReference>
<evidence type="ECO:0000256" key="6">
    <source>
        <dbReference type="ARBA" id="ARBA00023242"/>
    </source>
</evidence>
<evidence type="ECO:0000256" key="1">
    <source>
        <dbReference type="ARBA" id="ARBA00004123"/>
    </source>
</evidence>
<comment type="subcellular location">
    <subcellularLocation>
        <location evidence="1 8">Nucleus</location>
    </subcellularLocation>
</comment>
<dbReference type="SMART" id="SM00336">
    <property type="entry name" value="BBOX"/>
    <property type="match status" value="1"/>
</dbReference>
<dbReference type="InterPro" id="IPR045281">
    <property type="entry name" value="CONSTANS-like"/>
</dbReference>
<keyword evidence="6 8" id="KW-0539">Nucleus</keyword>
<keyword evidence="5" id="KW-0862">Zinc</keyword>
<keyword evidence="4 7" id="KW-0863">Zinc-finger</keyword>
<dbReference type="EMBL" id="LC029393">
    <property type="protein sequence ID" value="BAS25698.1"/>
    <property type="molecule type" value="mRNA"/>
</dbReference>
<sequence>MLEQEEDTGGGTGGGGITRKAAFRHEHVSVCDACQQAPAAYLCKADAASLCTTCDLNIHSANSLARRHHRVPILPVSGTLYSPPAHHHHHLFIGNSIDDMTEEEDSFLTQEIDEDEAASWLLQENNINININNVNYTNGMHFNEEVVDEYLDLVEYTSSCQENEQLLFIEKYKNNNHNQEKEDGFVYGLKNGFEGDGVVPAAAASFFNEGKEQMLFPQQSLNLGLQFGASSVSYPVSSSSCMDIVVVPQSTTSDTFNSHPTTPRGSIDFFSTSTMEMPRQLTPLDREARVLRYREKKKMRKFEKRIRYASRKAYAEIRPRVKGRFAKRTNVEVDVVHKMMSQVGYGIVPSF</sequence>
<dbReference type="AlphaFoldDB" id="A0A0K2SF20"/>
<evidence type="ECO:0000256" key="7">
    <source>
        <dbReference type="PROSITE-ProRule" id="PRU00024"/>
    </source>
</evidence>
<evidence type="ECO:0000259" key="10">
    <source>
        <dbReference type="PROSITE" id="PS51017"/>
    </source>
</evidence>
<evidence type="ECO:0000313" key="11">
    <source>
        <dbReference type="EMBL" id="BAS25698.1"/>
    </source>
</evidence>
<dbReference type="InterPro" id="IPR000315">
    <property type="entry name" value="Znf_B-box"/>
</dbReference>
<dbReference type="Pfam" id="PF06203">
    <property type="entry name" value="CCT"/>
    <property type="match status" value="1"/>
</dbReference>
<keyword evidence="3" id="KW-0479">Metal-binding</keyword>
<dbReference type="PANTHER" id="PTHR31319:SF39">
    <property type="entry name" value="ZINC FINGER PROTEIN CONSTANS-LIKE 1"/>
    <property type="match status" value="1"/>
</dbReference>
<evidence type="ECO:0000256" key="3">
    <source>
        <dbReference type="ARBA" id="ARBA00022723"/>
    </source>
</evidence>
<dbReference type="GO" id="GO:0008270">
    <property type="term" value="F:zinc ion binding"/>
    <property type="evidence" value="ECO:0007669"/>
    <property type="project" value="UniProtKB-KW"/>
</dbReference>
<dbReference type="InterPro" id="IPR049808">
    <property type="entry name" value="CONSTANS-like_Bbox1"/>
</dbReference>
<dbReference type="PROSITE" id="PS50119">
    <property type="entry name" value="ZF_BBOX"/>
    <property type="match status" value="1"/>
</dbReference>
<dbReference type="PANTHER" id="PTHR31319">
    <property type="entry name" value="ZINC FINGER PROTEIN CONSTANS-LIKE 4"/>
    <property type="match status" value="1"/>
</dbReference>
<name>A0A0K2SF20_GENTR</name>
<evidence type="ECO:0000256" key="4">
    <source>
        <dbReference type="ARBA" id="ARBA00022771"/>
    </source>
</evidence>